<evidence type="ECO:0000313" key="3">
    <source>
        <dbReference type="Proteomes" id="UP001151532"/>
    </source>
</evidence>
<evidence type="ECO:0000256" key="1">
    <source>
        <dbReference type="SAM" id="MobiDB-lite"/>
    </source>
</evidence>
<comment type="caution">
    <text evidence="2">The sequence shown here is derived from an EMBL/GenBank/DDBJ whole genome shotgun (WGS) entry which is preliminary data.</text>
</comment>
<accession>A0A9Q0SRA8</accession>
<name>A0A9Q0SRA8_SALPP</name>
<keyword evidence="3" id="KW-1185">Reference proteome</keyword>
<protein>
    <submittedName>
        <fullName evidence="2">Uncharacterized protein</fullName>
    </submittedName>
</protein>
<sequence length="109" mass="12221">MSEDKLNPIDTGSSSAYTQRGKAKKGTNYQYNAGPTTAQPVKENREKGKGVIVDTGHDLKLVDLDDDALKDVVRPHGHETQRCTGNKVAFFQKGFELDWVEFVFKWDFG</sequence>
<reference evidence="2" key="1">
    <citation type="submission" date="2022-11" db="EMBL/GenBank/DDBJ databases">
        <authorList>
            <person name="Hyden B.L."/>
            <person name="Feng K."/>
            <person name="Yates T."/>
            <person name="Jawdy S."/>
            <person name="Smart L.B."/>
            <person name="Muchero W."/>
        </authorList>
    </citation>
    <scope>NUCLEOTIDE SEQUENCE</scope>
    <source>
        <tissue evidence="2">Shoot tip</tissue>
    </source>
</reference>
<evidence type="ECO:0000313" key="2">
    <source>
        <dbReference type="EMBL" id="KAJ6686553.1"/>
    </source>
</evidence>
<dbReference type="Proteomes" id="UP001151532">
    <property type="component" value="Chromosome 2"/>
</dbReference>
<feature type="region of interest" description="Disordered" evidence="1">
    <location>
        <begin position="1"/>
        <end position="46"/>
    </location>
</feature>
<dbReference type="OrthoDB" id="10485878at2759"/>
<organism evidence="2 3">
    <name type="scientific">Salix purpurea</name>
    <name type="common">Purple osier willow</name>
    <dbReference type="NCBI Taxonomy" id="77065"/>
    <lineage>
        <taxon>Eukaryota</taxon>
        <taxon>Viridiplantae</taxon>
        <taxon>Streptophyta</taxon>
        <taxon>Embryophyta</taxon>
        <taxon>Tracheophyta</taxon>
        <taxon>Spermatophyta</taxon>
        <taxon>Magnoliopsida</taxon>
        <taxon>eudicotyledons</taxon>
        <taxon>Gunneridae</taxon>
        <taxon>Pentapetalae</taxon>
        <taxon>rosids</taxon>
        <taxon>fabids</taxon>
        <taxon>Malpighiales</taxon>
        <taxon>Salicaceae</taxon>
        <taxon>Saliceae</taxon>
        <taxon>Salix</taxon>
    </lineage>
</organism>
<reference evidence="2" key="2">
    <citation type="journal article" date="2023" name="Int. J. Mol. Sci.">
        <title>De Novo Assembly and Annotation of 11 Diverse Shrub Willow (Salix) Genomes Reveals Novel Gene Organization in Sex-Linked Regions.</title>
        <authorList>
            <person name="Hyden B."/>
            <person name="Feng K."/>
            <person name="Yates T.B."/>
            <person name="Jawdy S."/>
            <person name="Cereghino C."/>
            <person name="Smart L.B."/>
            <person name="Muchero W."/>
        </authorList>
    </citation>
    <scope>NUCLEOTIDE SEQUENCE</scope>
    <source>
        <tissue evidence="2">Shoot tip</tissue>
    </source>
</reference>
<feature type="compositionally biased region" description="Polar residues" evidence="1">
    <location>
        <begin position="27"/>
        <end position="39"/>
    </location>
</feature>
<gene>
    <name evidence="2" type="ORF">OIU79_016349</name>
</gene>
<proteinExistence type="predicted"/>
<dbReference type="AlphaFoldDB" id="A0A9Q0SRA8"/>
<dbReference type="EMBL" id="JAPFFK010000019">
    <property type="protein sequence ID" value="KAJ6686553.1"/>
    <property type="molecule type" value="Genomic_DNA"/>
</dbReference>